<dbReference type="EMBL" id="LLZH01000342">
    <property type="protein sequence ID" value="KUL22462.1"/>
    <property type="molecule type" value="Genomic_DNA"/>
</dbReference>
<dbReference type="NCBIfam" id="TIGR01537">
    <property type="entry name" value="portal_HK97"/>
    <property type="match status" value="1"/>
</dbReference>
<dbReference type="AlphaFoldDB" id="A0A117MKJ2"/>
<reference evidence="2 3" key="1">
    <citation type="submission" date="2015-10" db="EMBL/GenBank/DDBJ databases">
        <authorList>
            <person name="Gilbert D.G."/>
        </authorList>
    </citation>
    <scope>NUCLEOTIDE SEQUENCE [LARGE SCALE GENOMIC DNA]</scope>
    <source>
        <strain evidence="2 3">NRRL B-16712</strain>
    </source>
</reference>
<evidence type="ECO:0008006" key="4">
    <source>
        <dbReference type="Google" id="ProtNLM"/>
    </source>
</evidence>
<dbReference type="Gene3D" id="1.20.1270.210">
    <property type="match status" value="1"/>
</dbReference>
<dbReference type="Gene3D" id="3.40.140.120">
    <property type="match status" value="1"/>
</dbReference>
<keyword evidence="3" id="KW-1185">Reference proteome</keyword>
<protein>
    <recommendedName>
        <fullName evidence="4">Phage portal protein</fullName>
    </recommendedName>
</protein>
<organism evidence="2 3">
    <name type="scientific">Actinoplanes awajinensis subsp. mycoplanecinus</name>
    <dbReference type="NCBI Taxonomy" id="135947"/>
    <lineage>
        <taxon>Bacteria</taxon>
        <taxon>Bacillati</taxon>
        <taxon>Actinomycetota</taxon>
        <taxon>Actinomycetes</taxon>
        <taxon>Micromonosporales</taxon>
        <taxon>Micromonosporaceae</taxon>
        <taxon>Actinoplanes</taxon>
    </lineage>
</organism>
<dbReference type="Proteomes" id="UP000053244">
    <property type="component" value="Unassembled WGS sequence"/>
</dbReference>
<proteinExistence type="predicted"/>
<dbReference type="Gene3D" id="3.30.1120.70">
    <property type="match status" value="1"/>
</dbReference>
<feature type="compositionally biased region" description="Pro residues" evidence="1">
    <location>
        <begin position="356"/>
        <end position="368"/>
    </location>
</feature>
<evidence type="ECO:0000313" key="3">
    <source>
        <dbReference type="Proteomes" id="UP000053244"/>
    </source>
</evidence>
<dbReference type="InterPro" id="IPR006944">
    <property type="entry name" value="Phage/GTA_portal"/>
</dbReference>
<evidence type="ECO:0000313" key="2">
    <source>
        <dbReference type="EMBL" id="KUL22462.1"/>
    </source>
</evidence>
<accession>A0A117MKJ2</accession>
<dbReference type="Pfam" id="PF04860">
    <property type="entry name" value="Phage_portal"/>
    <property type="match status" value="1"/>
</dbReference>
<feature type="compositionally biased region" description="Acidic residues" evidence="1">
    <location>
        <begin position="369"/>
        <end position="381"/>
    </location>
</feature>
<dbReference type="InterPro" id="IPR006427">
    <property type="entry name" value="Portal_HK97"/>
</dbReference>
<feature type="region of interest" description="Disordered" evidence="1">
    <location>
        <begin position="352"/>
        <end position="381"/>
    </location>
</feature>
<name>A0A117MKJ2_9ACTN</name>
<evidence type="ECO:0000256" key="1">
    <source>
        <dbReference type="SAM" id="MobiDB-lite"/>
    </source>
</evidence>
<gene>
    <name evidence="2" type="ORF">ADL15_48315</name>
</gene>
<comment type="caution">
    <text evidence="2">The sequence shown here is derived from an EMBL/GenBank/DDBJ whole genome shotgun (WGS) entry which is preliminary data.</text>
</comment>
<sequence>MFSPGGRSLSGVNVGEREALGQSAVWRAVNLIAGTLASLALKSYTGGSTGEARKQVPSIFDNPDPDGQTPFEWKETAFAQLILHGRCGALKVRNAAGALVALPLVPPSAFRVELPTAADSQQPSGGLWFWVTLDNNSQVKLDGDDFWYVPALSMDGKTGIGILDAGVNALGTAVAGDEAAGRSFSQGAFISGMVTPEYDDDVNDTDPVKIRQDLDRAVLGVENAGRIAVIARRLKFTPWTMTAQQAQFIESRQFSIEEISRYSGVPPHLLMQTDKQTSWGTGVDEQNRGLSKYVLGHWASRFEQRASRLLANPRWCEFDFASLERPNIAVEIDLLVKQVEAGLLTKNEARAIRNLPPLPEPAPAPAPPADDEGDDDAPPAE</sequence>